<feature type="region of interest" description="Disordered" evidence="1">
    <location>
        <begin position="1"/>
        <end position="20"/>
    </location>
</feature>
<evidence type="ECO:0000313" key="2">
    <source>
        <dbReference type="EMBL" id="KMZ67499.1"/>
    </source>
</evidence>
<proteinExistence type="predicted"/>
<evidence type="ECO:0000313" key="3">
    <source>
        <dbReference type="Proteomes" id="UP000036987"/>
    </source>
</evidence>
<accession>A0A0K9PEV0</accession>
<reference evidence="3" key="1">
    <citation type="journal article" date="2016" name="Nature">
        <title>The genome of the seagrass Zostera marina reveals angiosperm adaptation to the sea.</title>
        <authorList>
            <person name="Olsen J.L."/>
            <person name="Rouze P."/>
            <person name="Verhelst B."/>
            <person name="Lin Y.-C."/>
            <person name="Bayer T."/>
            <person name="Collen J."/>
            <person name="Dattolo E."/>
            <person name="De Paoli E."/>
            <person name="Dittami S."/>
            <person name="Maumus F."/>
            <person name="Michel G."/>
            <person name="Kersting A."/>
            <person name="Lauritano C."/>
            <person name="Lohaus R."/>
            <person name="Toepel M."/>
            <person name="Tonon T."/>
            <person name="Vanneste K."/>
            <person name="Amirebrahimi M."/>
            <person name="Brakel J."/>
            <person name="Bostroem C."/>
            <person name="Chovatia M."/>
            <person name="Grimwood J."/>
            <person name="Jenkins J.W."/>
            <person name="Jueterbock A."/>
            <person name="Mraz A."/>
            <person name="Stam W.T."/>
            <person name="Tice H."/>
            <person name="Bornberg-Bauer E."/>
            <person name="Green P.J."/>
            <person name="Pearson G.A."/>
            <person name="Procaccini G."/>
            <person name="Duarte C.M."/>
            <person name="Schmutz J."/>
            <person name="Reusch T.B.H."/>
            <person name="Van de Peer Y."/>
        </authorList>
    </citation>
    <scope>NUCLEOTIDE SEQUENCE [LARGE SCALE GENOMIC DNA]</scope>
    <source>
        <strain evidence="3">cv. Finnish</strain>
    </source>
</reference>
<feature type="compositionally biased region" description="Polar residues" evidence="1">
    <location>
        <begin position="10"/>
        <end position="20"/>
    </location>
</feature>
<dbReference type="Gene3D" id="1.20.1700.10">
    <property type="entry name" value="AF1104-like"/>
    <property type="match status" value="1"/>
</dbReference>
<dbReference type="EMBL" id="LFYR01000903">
    <property type="protein sequence ID" value="KMZ67499.1"/>
    <property type="molecule type" value="Genomic_DNA"/>
</dbReference>
<protein>
    <submittedName>
        <fullName evidence="2">Uncharacterized protein</fullName>
    </submittedName>
</protein>
<comment type="caution">
    <text evidence="2">The sequence shown here is derived from an EMBL/GenBank/DDBJ whole genome shotgun (WGS) entry which is preliminary data.</text>
</comment>
<evidence type="ECO:0000256" key="1">
    <source>
        <dbReference type="SAM" id="MobiDB-lite"/>
    </source>
</evidence>
<name>A0A0K9PEV0_ZOSMR</name>
<dbReference type="InterPro" id="IPR035073">
    <property type="entry name" value="At2g17340_3_helix_bundle"/>
</dbReference>
<organism evidence="2 3">
    <name type="scientific">Zostera marina</name>
    <name type="common">Eelgrass</name>
    <dbReference type="NCBI Taxonomy" id="29655"/>
    <lineage>
        <taxon>Eukaryota</taxon>
        <taxon>Viridiplantae</taxon>
        <taxon>Streptophyta</taxon>
        <taxon>Embryophyta</taxon>
        <taxon>Tracheophyta</taxon>
        <taxon>Spermatophyta</taxon>
        <taxon>Magnoliopsida</taxon>
        <taxon>Liliopsida</taxon>
        <taxon>Zosteraceae</taxon>
        <taxon>Zostera</taxon>
    </lineage>
</organism>
<gene>
    <name evidence="2" type="ORF">ZOSMA_265G00040</name>
</gene>
<dbReference type="Proteomes" id="UP000036987">
    <property type="component" value="Unassembled WGS sequence"/>
</dbReference>
<sequence length="177" mass="19870">MPTPERFSERPSNPKISHASSKICETSKKHHCRTPHRFPKFLARLDHTVGLHTGYGITTSPSTGALFNREGFSRIITTNEHSAGVTSFTNKPPIDFWYESKWYFVALLSTHESLLKYASCVDDKATAVYHGPCKELIVIPLLLMLLPRLKNLLKEILEDLKKDPESHGGPPDCIGKS</sequence>
<dbReference type="AlphaFoldDB" id="A0A0K9PEV0"/>
<keyword evidence="3" id="KW-1185">Reference proteome</keyword>